<evidence type="ECO:0000313" key="4">
    <source>
        <dbReference type="EMBL" id="CAB4215729.1"/>
    </source>
</evidence>
<dbReference type="EMBL" id="LR797424">
    <property type="protein sequence ID" value="CAB4215729.1"/>
    <property type="molecule type" value="Genomic_DNA"/>
</dbReference>
<name>A0A6J5QSZ6_9CAUD</name>
<dbReference type="EMBL" id="LR796978">
    <property type="protein sequence ID" value="CAB4178837.1"/>
    <property type="molecule type" value="Genomic_DNA"/>
</dbReference>
<evidence type="ECO:0000313" key="2">
    <source>
        <dbReference type="EMBL" id="CAB4184008.1"/>
    </source>
</evidence>
<gene>
    <name evidence="1" type="ORF">UFOVP1022_13</name>
    <name evidence="2" type="ORF">UFOVP1110_28</name>
    <name evidence="3" type="ORF">UFOVP1378_30</name>
    <name evidence="4" type="ORF">UFOVP1474_56</name>
    <name evidence="5" type="ORF">UFOVP1561_14</name>
</gene>
<protein>
    <submittedName>
        <fullName evidence="2">Uncharacterized protein</fullName>
    </submittedName>
</protein>
<organism evidence="2">
    <name type="scientific">uncultured Caudovirales phage</name>
    <dbReference type="NCBI Taxonomy" id="2100421"/>
    <lineage>
        <taxon>Viruses</taxon>
        <taxon>Duplodnaviria</taxon>
        <taxon>Heunggongvirae</taxon>
        <taxon>Uroviricota</taxon>
        <taxon>Caudoviricetes</taxon>
        <taxon>Peduoviridae</taxon>
        <taxon>Maltschvirus</taxon>
        <taxon>Maltschvirus maltsch</taxon>
    </lineage>
</organism>
<sequence>MKCIDCKWFSGTVNDTYGLCKRYPTAQNKTQHDWCGDYVSKVLVVTPSQEEPVSKIKITFVEPTEYEVATSEPTEYNITTDEFKPKRGRKPKNVD</sequence>
<dbReference type="EMBL" id="LR797318">
    <property type="protein sequence ID" value="CAB4202644.1"/>
    <property type="molecule type" value="Genomic_DNA"/>
</dbReference>
<reference evidence="2" key="1">
    <citation type="submission" date="2020-05" db="EMBL/GenBank/DDBJ databases">
        <authorList>
            <person name="Chiriac C."/>
            <person name="Salcher M."/>
            <person name="Ghai R."/>
            <person name="Kavagutti S V."/>
        </authorList>
    </citation>
    <scope>NUCLEOTIDE SEQUENCE</scope>
</reference>
<evidence type="ECO:0000313" key="1">
    <source>
        <dbReference type="EMBL" id="CAB4178837.1"/>
    </source>
</evidence>
<accession>A0A6J5QSZ6</accession>
<proteinExistence type="predicted"/>
<evidence type="ECO:0000313" key="3">
    <source>
        <dbReference type="EMBL" id="CAB4202644.1"/>
    </source>
</evidence>
<evidence type="ECO:0000313" key="5">
    <source>
        <dbReference type="EMBL" id="CAB5229844.1"/>
    </source>
</evidence>
<dbReference type="EMBL" id="LR798406">
    <property type="protein sequence ID" value="CAB5229844.1"/>
    <property type="molecule type" value="Genomic_DNA"/>
</dbReference>
<dbReference type="EMBL" id="LR797052">
    <property type="protein sequence ID" value="CAB4184008.1"/>
    <property type="molecule type" value="Genomic_DNA"/>
</dbReference>